<keyword evidence="2" id="KW-0614">Plasmid</keyword>
<accession>A0A4D8R4L6</accession>
<protein>
    <recommendedName>
        <fullName evidence="4">PRC-barrel domain-containing protein</fullName>
    </recommendedName>
</protein>
<feature type="chain" id="PRO_5020205394" description="PRC-barrel domain-containing protein" evidence="1">
    <location>
        <begin position="30"/>
        <end position="159"/>
    </location>
</feature>
<gene>
    <name evidence="2" type="ORF">D3869_16570</name>
</gene>
<sequence length="159" mass="16819">MNHRRFTPRPATRLLATRLLAVCSLAALAACAETGATQRPMAQMSPLELVGLTVQSIPENRILGAVEDVVLTPAREPVQLVVASGAPVHPVKRHVTLDSGQLRYSEERQALVLTGMSADQFDALFATPAAMAPALAPSLAPIPGNPADATNWNRATAPR</sequence>
<dbReference type="PROSITE" id="PS51257">
    <property type="entry name" value="PROKAR_LIPOPROTEIN"/>
    <property type="match status" value="1"/>
</dbReference>
<dbReference type="RefSeq" id="WP_137141076.1">
    <property type="nucleotide sequence ID" value="NZ_CP032346.1"/>
</dbReference>
<evidence type="ECO:0000313" key="2">
    <source>
        <dbReference type="EMBL" id="QCO16911.1"/>
    </source>
</evidence>
<organism evidence="2 3">
    <name type="scientific">Azospirillum brasilense</name>
    <dbReference type="NCBI Taxonomy" id="192"/>
    <lineage>
        <taxon>Bacteria</taxon>
        <taxon>Pseudomonadati</taxon>
        <taxon>Pseudomonadota</taxon>
        <taxon>Alphaproteobacteria</taxon>
        <taxon>Rhodospirillales</taxon>
        <taxon>Azospirillaceae</taxon>
        <taxon>Azospirillum</taxon>
    </lineage>
</organism>
<feature type="signal peptide" evidence="1">
    <location>
        <begin position="1"/>
        <end position="29"/>
    </location>
</feature>
<dbReference type="Gene3D" id="2.30.30.240">
    <property type="entry name" value="PRC-barrel domain"/>
    <property type="match status" value="1"/>
</dbReference>
<dbReference type="EMBL" id="CP032346">
    <property type="protein sequence ID" value="QCO16911.1"/>
    <property type="molecule type" value="Genomic_DNA"/>
</dbReference>
<proteinExistence type="predicted"/>
<dbReference type="AlphaFoldDB" id="A0A4D8R4L6"/>
<dbReference type="Proteomes" id="UP000298693">
    <property type="component" value="Plasmid p1"/>
</dbReference>
<keyword evidence="1" id="KW-0732">Signal</keyword>
<evidence type="ECO:0000313" key="3">
    <source>
        <dbReference type="Proteomes" id="UP000298693"/>
    </source>
</evidence>
<name>A0A4D8R4L6_AZOBR</name>
<reference evidence="2 3" key="1">
    <citation type="submission" date="2018-09" db="EMBL/GenBank/DDBJ databases">
        <title>Whole genome based analysis of evolution and adaptive divergence in Indian and Brazilian strains of Azospirillum brasilense.</title>
        <authorList>
            <person name="Singh C."/>
            <person name="Tripathi A.K."/>
        </authorList>
    </citation>
    <scope>NUCLEOTIDE SEQUENCE [LARGE SCALE GENOMIC DNA]</scope>
    <source>
        <strain evidence="2 3">MTCC4039</strain>
        <plasmid evidence="2 3">p1</plasmid>
    </source>
</reference>
<evidence type="ECO:0008006" key="4">
    <source>
        <dbReference type="Google" id="ProtNLM"/>
    </source>
</evidence>
<evidence type="ECO:0000256" key="1">
    <source>
        <dbReference type="SAM" id="SignalP"/>
    </source>
</evidence>
<geneLocation type="plasmid" evidence="2">
    <name>p1</name>
</geneLocation>